<dbReference type="Gene3D" id="3.10.450.50">
    <property type="match status" value="1"/>
</dbReference>
<sequence>MTEMSMPRQIAELYLDCWRRKDFGPLRPYIADDVTFDGVFGSTRGTDDFLAGLAGMAAGTREVTLVKRLADETDVITWFDLTMGAAPATPTVNWTHVENGLITAARAVFDPRGILAAG</sequence>
<comment type="caution">
    <text evidence="2">The sequence shown here is derived from an EMBL/GenBank/DDBJ whole genome shotgun (WGS) entry which is preliminary data.</text>
</comment>
<evidence type="ECO:0000313" key="2">
    <source>
        <dbReference type="EMBL" id="GAA4387007.1"/>
    </source>
</evidence>
<name>A0ABP8J8T6_9ACTN</name>
<dbReference type="InterPro" id="IPR032710">
    <property type="entry name" value="NTF2-like_dom_sf"/>
</dbReference>
<accession>A0ABP8J8T6</accession>
<feature type="domain" description="SnoaL-like" evidence="1">
    <location>
        <begin position="12"/>
        <end position="104"/>
    </location>
</feature>
<organism evidence="2 3">
    <name type="scientific">Tsukamurella soli</name>
    <dbReference type="NCBI Taxonomy" id="644556"/>
    <lineage>
        <taxon>Bacteria</taxon>
        <taxon>Bacillati</taxon>
        <taxon>Actinomycetota</taxon>
        <taxon>Actinomycetes</taxon>
        <taxon>Mycobacteriales</taxon>
        <taxon>Tsukamurellaceae</taxon>
        <taxon>Tsukamurella</taxon>
    </lineage>
</organism>
<keyword evidence="3" id="KW-1185">Reference proteome</keyword>
<gene>
    <name evidence="2" type="ORF">GCM10023147_10910</name>
</gene>
<proteinExistence type="predicted"/>
<reference evidence="3" key="1">
    <citation type="journal article" date="2019" name="Int. J. Syst. Evol. Microbiol.">
        <title>The Global Catalogue of Microorganisms (GCM) 10K type strain sequencing project: providing services to taxonomists for standard genome sequencing and annotation.</title>
        <authorList>
            <consortium name="The Broad Institute Genomics Platform"/>
            <consortium name="The Broad Institute Genome Sequencing Center for Infectious Disease"/>
            <person name="Wu L."/>
            <person name="Ma J."/>
        </authorList>
    </citation>
    <scope>NUCLEOTIDE SEQUENCE [LARGE SCALE GENOMIC DNA]</scope>
    <source>
        <strain evidence="3">JCM 17688</strain>
    </source>
</reference>
<dbReference type="SUPFAM" id="SSF54427">
    <property type="entry name" value="NTF2-like"/>
    <property type="match status" value="1"/>
</dbReference>
<dbReference type="RefSeq" id="WP_344992017.1">
    <property type="nucleotide sequence ID" value="NZ_BAABFR010000011.1"/>
</dbReference>
<dbReference type="InterPro" id="IPR037401">
    <property type="entry name" value="SnoaL-like"/>
</dbReference>
<dbReference type="Proteomes" id="UP001500635">
    <property type="component" value="Unassembled WGS sequence"/>
</dbReference>
<protein>
    <recommendedName>
        <fullName evidence="1">SnoaL-like domain-containing protein</fullName>
    </recommendedName>
</protein>
<evidence type="ECO:0000259" key="1">
    <source>
        <dbReference type="Pfam" id="PF12680"/>
    </source>
</evidence>
<dbReference type="EMBL" id="BAABFR010000011">
    <property type="protein sequence ID" value="GAA4387007.1"/>
    <property type="molecule type" value="Genomic_DNA"/>
</dbReference>
<dbReference type="Pfam" id="PF12680">
    <property type="entry name" value="SnoaL_2"/>
    <property type="match status" value="1"/>
</dbReference>
<evidence type="ECO:0000313" key="3">
    <source>
        <dbReference type="Proteomes" id="UP001500635"/>
    </source>
</evidence>